<dbReference type="SUPFAM" id="SSF52833">
    <property type="entry name" value="Thioredoxin-like"/>
    <property type="match status" value="1"/>
</dbReference>
<evidence type="ECO:0000259" key="5">
    <source>
        <dbReference type="Pfam" id="PF01323"/>
    </source>
</evidence>
<dbReference type="Pfam" id="PF01323">
    <property type="entry name" value="DSBA"/>
    <property type="match status" value="1"/>
</dbReference>
<evidence type="ECO:0000256" key="1">
    <source>
        <dbReference type="ARBA" id="ARBA00022729"/>
    </source>
</evidence>
<keyword evidence="2" id="KW-0560">Oxidoreductase</keyword>
<dbReference type="RefSeq" id="WP_269312212.1">
    <property type="nucleotide sequence ID" value="NZ_CP114052.1"/>
</dbReference>
<reference evidence="6" key="1">
    <citation type="submission" date="2022-12" db="EMBL/GenBank/DDBJ databases">
        <title>Peptostreptococcus.</title>
        <authorList>
            <person name="Lee S.H."/>
        </authorList>
    </citation>
    <scope>NUCLEOTIDE SEQUENCE</scope>
    <source>
        <strain evidence="6">CBA3647</strain>
    </source>
</reference>
<evidence type="ECO:0000256" key="3">
    <source>
        <dbReference type="ARBA" id="ARBA00023157"/>
    </source>
</evidence>
<name>A0ABY7JSU8_9FIRM</name>
<keyword evidence="4" id="KW-0676">Redox-active center</keyword>
<evidence type="ECO:0000313" key="7">
    <source>
        <dbReference type="Proteomes" id="UP001164187"/>
    </source>
</evidence>
<feature type="domain" description="DSBA-like thioredoxin" evidence="5">
    <location>
        <begin position="3"/>
        <end position="194"/>
    </location>
</feature>
<dbReference type="EMBL" id="CP114052">
    <property type="protein sequence ID" value="WAW15539.1"/>
    <property type="molecule type" value="Genomic_DNA"/>
</dbReference>
<sequence>MKIEFFHDVICSYCFPMSARMRKIAERYENIEIIHRSFALAWKDEDYIRQFGSREAVKDKVVSHWHLANENDDEHRMNIEQMKDADFNFPLSRSALIACESARKVGGEIAYWNAFDSIQNKLFVESKNIESDKVLEEAIINAGIDKDKWIKFYKSPSTERDVLKDMELSDKYNINVVPTLIINGDVILAGAQSEIIIENVIKDMLK</sequence>
<evidence type="ECO:0000256" key="4">
    <source>
        <dbReference type="ARBA" id="ARBA00023284"/>
    </source>
</evidence>
<gene>
    <name evidence="6" type="ORF">O0R46_03600</name>
</gene>
<protein>
    <submittedName>
        <fullName evidence="6">DsbA family protein</fullName>
    </submittedName>
</protein>
<keyword evidence="3" id="KW-1015">Disulfide bond</keyword>
<dbReference type="Gene3D" id="3.40.30.10">
    <property type="entry name" value="Glutaredoxin"/>
    <property type="match status" value="1"/>
</dbReference>
<dbReference type="InterPro" id="IPR036249">
    <property type="entry name" value="Thioredoxin-like_sf"/>
</dbReference>
<keyword evidence="1" id="KW-0732">Signal</keyword>
<dbReference type="Proteomes" id="UP001164187">
    <property type="component" value="Chromosome"/>
</dbReference>
<evidence type="ECO:0000313" key="6">
    <source>
        <dbReference type="EMBL" id="WAW15539.1"/>
    </source>
</evidence>
<dbReference type="PANTHER" id="PTHR13887:SF14">
    <property type="entry name" value="DISULFIDE BOND FORMATION PROTEIN D"/>
    <property type="match status" value="1"/>
</dbReference>
<dbReference type="InterPro" id="IPR001853">
    <property type="entry name" value="DSBA-like_thioredoxin_dom"/>
</dbReference>
<accession>A0ABY7JSU8</accession>
<keyword evidence="7" id="KW-1185">Reference proteome</keyword>
<proteinExistence type="predicted"/>
<dbReference type="PANTHER" id="PTHR13887">
    <property type="entry name" value="GLUTATHIONE S-TRANSFERASE KAPPA"/>
    <property type="match status" value="1"/>
</dbReference>
<organism evidence="6 7">
    <name type="scientific">Peptostreptococcus equinus</name>
    <dbReference type="NCBI Taxonomy" id="3003601"/>
    <lineage>
        <taxon>Bacteria</taxon>
        <taxon>Bacillati</taxon>
        <taxon>Bacillota</taxon>
        <taxon>Clostridia</taxon>
        <taxon>Peptostreptococcales</taxon>
        <taxon>Peptostreptococcaceae</taxon>
        <taxon>Peptostreptococcus</taxon>
    </lineage>
</organism>
<evidence type="ECO:0000256" key="2">
    <source>
        <dbReference type="ARBA" id="ARBA00023002"/>
    </source>
</evidence>